<organism evidence="5 6">
    <name type="scientific">Chitiniphilus shinanonensis</name>
    <dbReference type="NCBI Taxonomy" id="553088"/>
    <lineage>
        <taxon>Bacteria</taxon>
        <taxon>Pseudomonadati</taxon>
        <taxon>Pseudomonadota</taxon>
        <taxon>Betaproteobacteria</taxon>
        <taxon>Neisseriales</taxon>
        <taxon>Chitinibacteraceae</taxon>
        <taxon>Chitiniphilus</taxon>
    </lineage>
</organism>
<evidence type="ECO:0000256" key="1">
    <source>
        <dbReference type="SAM" id="Coils"/>
    </source>
</evidence>
<protein>
    <submittedName>
        <fullName evidence="5">Secretion protein</fullName>
    </submittedName>
</protein>
<keyword evidence="2" id="KW-0472">Membrane</keyword>
<accession>A0ABQ6BUT9</accession>
<evidence type="ECO:0000256" key="2">
    <source>
        <dbReference type="SAM" id="Phobius"/>
    </source>
</evidence>
<gene>
    <name evidence="5" type="ORF">GCM10007860_25820</name>
</gene>
<dbReference type="Gene3D" id="2.40.50.100">
    <property type="match status" value="1"/>
</dbReference>
<sequence length="420" mass="46820">MKNRKIYRQGFFDAQRSHHAGAILIPVEFGLTWFAWASITLLTLLIAFIVMGEYTRKARLEGLIMPSAGVIQVVAQMQGRVEQLLVKEGQRVQAGQVLYRLRDERYDHQGLGLLASLSDSVGKQIINLQRQRERQIDINATQRDGVLRNLSQLGMELGSAQQALALVRKQEQLSRISVARFQRLSEQGFISSAALDEKQISLAAIQAQIEVQRQSRSRLLAEQATLQNELQRLQLEGDARLSELDRQLQDARQQQIELAGRGGATLTAPMAGTIAAVLVKPGQAAQAGELLLMLVPDGTALQVELYAPSRSVGFVKPGQRVGLRFAAFPHEKFGVQYGTTREVSRTALASAEVTMRSPITWKDGEAHYRVIVALDKNYVLAYGKREALKVGMLVAADVELDRRHIYEWLLEPLWSLHGKL</sequence>
<proteinExistence type="predicted"/>
<dbReference type="InterPro" id="IPR058625">
    <property type="entry name" value="MdtA-like_BSH"/>
</dbReference>
<dbReference type="PANTHER" id="PTHR30386:SF28">
    <property type="entry name" value="EXPORTED PROTEIN"/>
    <property type="match status" value="1"/>
</dbReference>
<keyword evidence="1" id="KW-0175">Coiled coil</keyword>
<keyword evidence="6" id="KW-1185">Reference proteome</keyword>
<dbReference type="InterPro" id="IPR011053">
    <property type="entry name" value="Single_hybrid_motif"/>
</dbReference>
<dbReference type="InterPro" id="IPR050739">
    <property type="entry name" value="MFP"/>
</dbReference>
<comment type="caution">
    <text evidence="5">The sequence shown here is derived from an EMBL/GenBank/DDBJ whole genome shotgun (WGS) entry which is preliminary data.</text>
</comment>
<feature type="coiled-coil region" evidence="1">
    <location>
        <begin position="216"/>
        <end position="261"/>
    </location>
</feature>
<dbReference type="SUPFAM" id="SSF51230">
    <property type="entry name" value="Single hybrid motif"/>
    <property type="match status" value="1"/>
</dbReference>
<evidence type="ECO:0000313" key="5">
    <source>
        <dbReference type="EMBL" id="GLS05429.1"/>
    </source>
</evidence>
<evidence type="ECO:0000259" key="4">
    <source>
        <dbReference type="Pfam" id="PF26002"/>
    </source>
</evidence>
<reference evidence="6" key="1">
    <citation type="journal article" date="2019" name="Int. J. Syst. Evol. Microbiol.">
        <title>The Global Catalogue of Microorganisms (GCM) 10K type strain sequencing project: providing services to taxonomists for standard genome sequencing and annotation.</title>
        <authorList>
            <consortium name="The Broad Institute Genomics Platform"/>
            <consortium name="The Broad Institute Genome Sequencing Center for Infectious Disease"/>
            <person name="Wu L."/>
            <person name="Ma J."/>
        </authorList>
    </citation>
    <scope>NUCLEOTIDE SEQUENCE [LARGE SCALE GENOMIC DNA]</scope>
    <source>
        <strain evidence="6">NBRC 104970</strain>
    </source>
</reference>
<dbReference type="SUPFAM" id="SSF111369">
    <property type="entry name" value="HlyD-like secretion proteins"/>
    <property type="match status" value="1"/>
</dbReference>
<dbReference type="Pfam" id="PF25917">
    <property type="entry name" value="BSH_RND"/>
    <property type="match status" value="1"/>
</dbReference>
<dbReference type="Proteomes" id="UP001156836">
    <property type="component" value="Unassembled WGS sequence"/>
</dbReference>
<keyword evidence="2" id="KW-1133">Transmembrane helix</keyword>
<keyword evidence="2" id="KW-0812">Transmembrane</keyword>
<feature type="domain" description="Multidrug resistance protein MdtA-like barrel-sandwich hybrid" evidence="3">
    <location>
        <begin position="71"/>
        <end position="293"/>
    </location>
</feature>
<dbReference type="RefSeq" id="WP_018748655.1">
    <property type="nucleotide sequence ID" value="NZ_BSOZ01000046.1"/>
</dbReference>
<feature type="domain" description="AprE-like beta-barrel" evidence="4">
    <location>
        <begin position="302"/>
        <end position="399"/>
    </location>
</feature>
<dbReference type="PRINTS" id="PR01490">
    <property type="entry name" value="RTXTOXIND"/>
</dbReference>
<dbReference type="InterPro" id="IPR058982">
    <property type="entry name" value="Beta-barrel_AprE"/>
</dbReference>
<evidence type="ECO:0000313" key="6">
    <source>
        <dbReference type="Proteomes" id="UP001156836"/>
    </source>
</evidence>
<evidence type="ECO:0000259" key="3">
    <source>
        <dbReference type="Pfam" id="PF25917"/>
    </source>
</evidence>
<dbReference type="PANTHER" id="PTHR30386">
    <property type="entry name" value="MEMBRANE FUSION SUBUNIT OF EMRAB-TOLC MULTIDRUG EFFLUX PUMP"/>
    <property type="match status" value="1"/>
</dbReference>
<dbReference type="Gene3D" id="2.40.30.170">
    <property type="match status" value="1"/>
</dbReference>
<dbReference type="EMBL" id="BSOZ01000046">
    <property type="protein sequence ID" value="GLS05429.1"/>
    <property type="molecule type" value="Genomic_DNA"/>
</dbReference>
<name>A0ABQ6BUT9_9NEIS</name>
<dbReference type="Pfam" id="PF26002">
    <property type="entry name" value="Beta-barrel_AprE"/>
    <property type="match status" value="1"/>
</dbReference>
<feature type="transmembrane region" description="Helical" evidence="2">
    <location>
        <begin position="33"/>
        <end position="51"/>
    </location>
</feature>